<sequence length="149" mass="16621">MSIRCKTPERALRGEPDRKEPDGGGRGSGERPEDRREPAESETGGVLVCRACRSRITRRDLGMEINGRHRHVFFNPQGLVFELGCFASARNLTPAGPETDEFTWFPGHRWQVVLCTGCSTQLGWRFSGEEGGFFGLILKALLEEEAGIR</sequence>
<dbReference type="Gene3D" id="2.170.150.20">
    <property type="entry name" value="Peptide methionine sulfoxide reductase"/>
    <property type="match status" value="1"/>
</dbReference>
<evidence type="ECO:0000256" key="1">
    <source>
        <dbReference type="SAM" id="MobiDB-lite"/>
    </source>
</evidence>
<evidence type="ECO:0000259" key="2">
    <source>
        <dbReference type="PROSITE" id="PS51788"/>
    </source>
</evidence>
<dbReference type="AlphaFoldDB" id="F0JHS0"/>
<dbReference type="OrthoDB" id="6197001at2"/>
<name>F0JHS0_9BACT</name>
<dbReference type="SMR" id="F0JHS0"/>
<evidence type="ECO:0000313" key="4">
    <source>
        <dbReference type="Proteomes" id="UP000007845"/>
    </source>
</evidence>
<evidence type="ECO:0000313" key="3">
    <source>
        <dbReference type="EMBL" id="EGB15306.1"/>
    </source>
</evidence>
<dbReference type="EMBL" id="CP003220">
    <property type="protein sequence ID" value="EGB15306.1"/>
    <property type="molecule type" value="Genomic_DNA"/>
</dbReference>
<organism evidence="3 4">
    <name type="scientific">Pseudodesulfovibrio mercurii</name>
    <dbReference type="NCBI Taxonomy" id="641491"/>
    <lineage>
        <taxon>Bacteria</taxon>
        <taxon>Pseudomonadati</taxon>
        <taxon>Thermodesulfobacteriota</taxon>
        <taxon>Desulfovibrionia</taxon>
        <taxon>Desulfovibrionales</taxon>
        <taxon>Desulfovibrionaceae</taxon>
    </lineage>
</organism>
<reference evidence="3 4" key="1">
    <citation type="journal article" date="2011" name="J. Bacteriol.">
        <title>Genome sequence of the mercury-methylating strain Desulfovibrio desulfuricans ND132.</title>
        <authorList>
            <person name="Brown S.D."/>
            <person name="Gilmour C.C."/>
            <person name="Kucken A.M."/>
            <person name="Wall J.D."/>
            <person name="Elias D.A."/>
            <person name="Brandt C.C."/>
            <person name="Podar M."/>
            <person name="Chertkov O."/>
            <person name="Held B."/>
            <person name="Bruce D.C."/>
            <person name="Detter J.C."/>
            <person name="Tapia R."/>
            <person name="Han C.S."/>
            <person name="Goodwin L.A."/>
            <person name="Cheng J.F."/>
            <person name="Pitluck S."/>
            <person name="Woyke T."/>
            <person name="Mikhailova N."/>
            <person name="Ivanova N.N."/>
            <person name="Han J."/>
            <person name="Lucas S."/>
            <person name="Lapidus A.L."/>
            <person name="Land M.L."/>
            <person name="Hauser L.J."/>
            <person name="Palumbo A.V."/>
        </authorList>
    </citation>
    <scope>NUCLEOTIDE SEQUENCE [LARGE SCALE GENOMIC DNA]</scope>
    <source>
        <strain evidence="3 4">ND132</strain>
    </source>
</reference>
<keyword evidence="4" id="KW-1185">Reference proteome</keyword>
<dbReference type="PROSITE" id="PS51788">
    <property type="entry name" value="CULT"/>
    <property type="match status" value="1"/>
</dbReference>
<dbReference type="InterPro" id="IPR034750">
    <property type="entry name" value="CULT"/>
</dbReference>
<dbReference type="CDD" id="cd15777">
    <property type="entry name" value="CRBN_C_like"/>
    <property type="match status" value="1"/>
</dbReference>
<dbReference type="RefSeq" id="WP_014322733.1">
    <property type="nucleotide sequence ID" value="NC_016803.1"/>
</dbReference>
<accession>F0JHS0</accession>
<dbReference type="eggNOG" id="ENOG503301B">
    <property type="taxonomic scope" value="Bacteria"/>
</dbReference>
<proteinExistence type="predicted"/>
<dbReference type="KEGG" id="ddn:DND132_2101"/>
<dbReference type="STRING" id="641491.DND132_2101"/>
<protein>
    <recommendedName>
        <fullName evidence="2">CULT domain-containing protein</fullName>
    </recommendedName>
</protein>
<feature type="region of interest" description="Disordered" evidence="1">
    <location>
        <begin position="1"/>
        <end position="42"/>
    </location>
</feature>
<dbReference type="HOGENOM" id="CLU_138600_0_0_7"/>
<dbReference type="FunFam" id="2.170.150.20:FF:000007">
    <property type="entry name" value="Protein cereblon"/>
    <property type="match status" value="1"/>
</dbReference>
<feature type="domain" description="CULT" evidence="2">
    <location>
        <begin position="44"/>
        <end position="145"/>
    </location>
</feature>
<gene>
    <name evidence="3" type="ORF">DND132_2101</name>
</gene>
<feature type="compositionally biased region" description="Basic and acidic residues" evidence="1">
    <location>
        <begin position="1"/>
        <end position="39"/>
    </location>
</feature>
<dbReference type="Proteomes" id="UP000007845">
    <property type="component" value="Chromosome"/>
</dbReference>